<organism evidence="2 3">
    <name type="scientific">Streptomyces evansiae</name>
    <dbReference type="NCBI Taxonomy" id="3075535"/>
    <lineage>
        <taxon>Bacteria</taxon>
        <taxon>Bacillati</taxon>
        <taxon>Actinomycetota</taxon>
        <taxon>Actinomycetes</taxon>
        <taxon>Kitasatosporales</taxon>
        <taxon>Streptomycetaceae</taxon>
        <taxon>Streptomyces</taxon>
    </lineage>
</organism>
<accession>A0ABU2R9K9</accession>
<proteinExistence type="predicted"/>
<comment type="caution">
    <text evidence="2">The sequence shown here is derived from an EMBL/GenBank/DDBJ whole genome shotgun (WGS) entry which is preliminary data.</text>
</comment>
<reference evidence="3" key="1">
    <citation type="submission" date="2023-07" db="EMBL/GenBank/DDBJ databases">
        <title>30 novel species of actinomycetes from the DSMZ collection.</title>
        <authorList>
            <person name="Nouioui I."/>
        </authorList>
    </citation>
    <scope>NUCLEOTIDE SEQUENCE [LARGE SCALE GENOMIC DNA]</scope>
    <source>
        <strain evidence="3">DSM 41979</strain>
    </source>
</reference>
<feature type="region of interest" description="Disordered" evidence="1">
    <location>
        <begin position="36"/>
        <end position="73"/>
    </location>
</feature>
<sequence length="94" mass="9701">MPQHVSVMQQVGVAALVTAAVAWAVGLARGARGVRGVRGAEPAVPRAAATIPASAGTRRPRIPRQSVPASESVELTPAERAAFAGLVRRLEERG</sequence>
<evidence type="ECO:0000256" key="1">
    <source>
        <dbReference type="SAM" id="MobiDB-lite"/>
    </source>
</evidence>
<protein>
    <submittedName>
        <fullName evidence="2">Uncharacterized protein</fullName>
    </submittedName>
</protein>
<evidence type="ECO:0000313" key="3">
    <source>
        <dbReference type="Proteomes" id="UP001183610"/>
    </source>
</evidence>
<name>A0ABU2R9K9_9ACTN</name>
<gene>
    <name evidence="2" type="ORF">RM698_30655</name>
</gene>
<dbReference type="Proteomes" id="UP001183610">
    <property type="component" value="Unassembled WGS sequence"/>
</dbReference>
<evidence type="ECO:0000313" key="2">
    <source>
        <dbReference type="EMBL" id="MDT0413387.1"/>
    </source>
</evidence>
<dbReference type="RefSeq" id="WP_029396517.1">
    <property type="nucleotide sequence ID" value="NZ_JAVRET010000132.1"/>
</dbReference>
<keyword evidence="3" id="KW-1185">Reference proteome</keyword>
<dbReference type="EMBL" id="JAVRET010000132">
    <property type="protein sequence ID" value="MDT0413387.1"/>
    <property type="molecule type" value="Genomic_DNA"/>
</dbReference>